<name>A0A0E9U7I7_ANGAN</name>
<reference evidence="2" key="2">
    <citation type="journal article" date="2015" name="Fish Shellfish Immunol.">
        <title>Early steps in the European eel (Anguilla anguilla)-Vibrio vulnificus interaction in the gills: Role of the RtxA13 toxin.</title>
        <authorList>
            <person name="Callol A."/>
            <person name="Pajuelo D."/>
            <person name="Ebbesson L."/>
            <person name="Teles M."/>
            <person name="MacKenzie S."/>
            <person name="Amaro C."/>
        </authorList>
    </citation>
    <scope>NUCLEOTIDE SEQUENCE</scope>
</reference>
<sequence>MAVFVTGVPMPIYIVPITFFFFFNLYLCFIKCQNWA</sequence>
<dbReference type="EMBL" id="GBXM01046786">
    <property type="protein sequence ID" value="JAH61791.1"/>
    <property type="molecule type" value="Transcribed_RNA"/>
</dbReference>
<evidence type="ECO:0000313" key="2">
    <source>
        <dbReference type="EMBL" id="JAH61791.1"/>
    </source>
</evidence>
<feature type="transmembrane region" description="Helical" evidence="1">
    <location>
        <begin position="12"/>
        <end position="30"/>
    </location>
</feature>
<keyword evidence="1" id="KW-1133">Transmembrane helix</keyword>
<proteinExistence type="predicted"/>
<reference evidence="2" key="1">
    <citation type="submission" date="2014-11" db="EMBL/GenBank/DDBJ databases">
        <authorList>
            <person name="Amaro Gonzalez C."/>
        </authorList>
    </citation>
    <scope>NUCLEOTIDE SEQUENCE</scope>
</reference>
<protein>
    <submittedName>
        <fullName evidence="2">Uncharacterized protein</fullName>
    </submittedName>
</protein>
<keyword evidence="1" id="KW-0472">Membrane</keyword>
<keyword evidence="1" id="KW-0812">Transmembrane</keyword>
<accession>A0A0E9U7I7</accession>
<dbReference type="AlphaFoldDB" id="A0A0E9U7I7"/>
<organism evidence="2">
    <name type="scientific">Anguilla anguilla</name>
    <name type="common">European freshwater eel</name>
    <name type="synonym">Muraena anguilla</name>
    <dbReference type="NCBI Taxonomy" id="7936"/>
    <lineage>
        <taxon>Eukaryota</taxon>
        <taxon>Metazoa</taxon>
        <taxon>Chordata</taxon>
        <taxon>Craniata</taxon>
        <taxon>Vertebrata</taxon>
        <taxon>Euteleostomi</taxon>
        <taxon>Actinopterygii</taxon>
        <taxon>Neopterygii</taxon>
        <taxon>Teleostei</taxon>
        <taxon>Anguilliformes</taxon>
        <taxon>Anguillidae</taxon>
        <taxon>Anguilla</taxon>
    </lineage>
</organism>
<evidence type="ECO:0000256" key="1">
    <source>
        <dbReference type="SAM" id="Phobius"/>
    </source>
</evidence>